<proteinExistence type="predicted"/>
<sequence length="151" mass="16819">MLFGASGHEIEPSVKAYSPENKGSETTGRLSDIAIVDKKEDDTPGGLEFVVMIMDKYPYWSFVKKREITAFRNVESNIREPHSEDRTNHVRDSFNLRGNMKNINFSPVAKCFPTGLLMNISLDIETISIAVHCSSANALFVSKCTVKGLFA</sequence>
<dbReference type="Proteomes" id="UP000812287">
    <property type="component" value="Unassembled WGS sequence"/>
</dbReference>
<protein>
    <submittedName>
        <fullName evidence="1">Uncharacterized protein</fullName>
    </submittedName>
</protein>
<comment type="caution">
    <text evidence="1">The sequence shown here is derived from an EMBL/GenBank/DDBJ whole genome shotgun (WGS) entry which is preliminary data.</text>
</comment>
<dbReference type="RefSeq" id="XP_043037099.1">
    <property type="nucleotide sequence ID" value="XM_043179380.1"/>
</dbReference>
<evidence type="ECO:0000313" key="2">
    <source>
        <dbReference type="Proteomes" id="UP000812287"/>
    </source>
</evidence>
<gene>
    <name evidence="1" type="ORF">BT62DRAFT_1078338</name>
</gene>
<name>A0A9P8AQ15_9AGAR</name>
<reference evidence="1" key="1">
    <citation type="submission" date="2020-11" db="EMBL/GenBank/DDBJ databases">
        <title>Adaptations for nitrogen fixation in a non-lichenized fungal sporocarp promotes dispersal by wood-feeding termites.</title>
        <authorList>
            <consortium name="DOE Joint Genome Institute"/>
            <person name="Koch R.A."/>
            <person name="Yoon G."/>
            <person name="Arayal U."/>
            <person name="Lail K."/>
            <person name="Amirebrahimi M."/>
            <person name="Labutti K."/>
            <person name="Lipzen A."/>
            <person name="Riley R."/>
            <person name="Barry K."/>
            <person name="Henrissat B."/>
            <person name="Grigoriev I.V."/>
            <person name="Herr J.R."/>
            <person name="Aime M.C."/>
        </authorList>
    </citation>
    <scope>NUCLEOTIDE SEQUENCE</scope>
    <source>
        <strain evidence="1">MCA 3950</strain>
    </source>
</reference>
<accession>A0A9P8AQ15</accession>
<dbReference type="GeneID" id="66101674"/>
<evidence type="ECO:0000313" key="1">
    <source>
        <dbReference type="EMBL" id="KAG7443599.1"/>
    </source>
</evidence>
<keyword evidence="2" id="KW-1185">Reference proteome</keyword>
<dbReference type="AlphaFoldDB" id="A0A9P8AQ15"/>
<organism evidence="1 2">
    <name type="scientific">Guyanagaster necrorhizus</name>
    <dbReference type="NCBI Taxonomy" id="856835"/>
    <lineage>
        <taxon>Eukaryota</taxon>
        <taxon>Fungi</taxon>
        <taxon>Dikarya</taxon>
        <taxon>Basidiomycota</taxon>
        <taxon>Agaricomycotina</taxon>
        <taxon>Agaricomycetes</taxon>
        <taxon>Agaricomycetidae</taxon>
        <taxon>Agaricales</taxon>
        <taxon>Marasmiineae</taxon>
        <taxon>Physalacriaceae</taxon>
        <taxon>Guyanagaster</taxon>
    </lineage>
</organism>
<dbReference type="EMBL" id="MU250544">
    <property type="protein sequence ID" value="KAG7443599.1"/>
    <property type="molecule type" value="Genomic_DNA"/>
</dbReference>